<evidence type="ECO:0000256" key="4">
    <source>
        <dbReference type="ARBA" id="ARBA00005259"/>
    </source>
</evidence>
<dbReference type="HOGENOM" id="CLU_036590_1_2_6"/>
<evidence type="ECO:0000256" key="6">
    <source>
        <dbReference type="ARBA" id="ARBA00022619"/>
    </source>
</evidence>
<evidence type="ECO:0000256" key="16">
    <source>
        <dbReference type="PIRSR" id="PIRSR006769-3"/>
    </source>
</evidence>
<dbReference type="GO" id="GO:0008270">
    <property type="term" value="F:zinc ion binding"/>
    <property type="evidence" value="ECO:0007669"/>
    <property type="project" value="InterPro"/>
</dbReference>
<evidence type="ECO:0000256" key="8">
    <source>
        <dbReference type="ARBA" id="ARBA00022801"/>
    </source>
</evidence>
<keyword evidence="19" id="KW-1185">Reference proteome</keyword>
<evidence type="ECO:0000256" key="9">
    <source>
        <dbReference type="ARBA" id="ARBA00022833"/>
    </source>
</evidence>
<name>Q0ABQ7_ALKEH</name>
<dbReference type="NCBIfam" id="TIGR00326">
    <property type="entry name" value="eubact_ribD"/>
    <property type="match status" value="1"/>
</dbReference>
<keyword evidence="6 13" id="KW-0686">Riboflavin biosynthesis</keyword>
<feature type="domain" description="CMP/dCMP-type deaminase" evidence="17">
    <location>
        <begin position="6"/>
        <end position="128"/>
    </location>
</feature>
<evidence type="ECO:0000256" key="5">
    <source>
        <dbReference type="ARBA" id="ARBA00007417"/>
    </source>
</evidence>
<keyword evidence="12" id="KW-0511">Multifunctional enzyme</keyword>
<evidence type="ECO:0000256" key="3">
    <source>
        <dbReference type="ARBA" id="ARBA00004910"/>
    </source>
</evidence>
<comment type="catalytic activity">
    <reaction evidence="13">
        <text>5-amino-6-(5-phospho-D-ribitylamino)uracil + NADP(+) = 5-amino-6-(5-phospho-D-ribosylamino)uracil + NADPH + H(+)</text>
        <dbReference type="Rhea" id="RHEA:17845"/>
        <dbReference type="ChEBI" id="CHEBI:15378"/>
        <dbReference type="ChEBI" id="CHEBI:57783"/>
        <dbReference type="ChEBI" id="CHEBI:58349"/>
        <dbReference type="ChEBI" id="CHEBI:58421"/>
        <dbReference type="ChEBI" id="CHEBI:58453"/>
        <dbReference type="EC" id="1.1.1.193"/>
    </reaction>
</comment>
<dbReference type="EMBL" id="CP000453">
    <property type="protein sequence ID" value="ABI55730.1"/>
    <property type="molecule type" value="Genomic_DNA"/>
</dbReference>
<feature type="binding site" evidence="16">
    <location>
        <position position="80"/>
    </location>
    <ligand>
        <name>Zn(2+)</name>
        <dbReference type="ChEBI" id="CHEBI:29105"/>
        <note>catalytic</note>
    </ligand>
</feature>
<reference evidence="19" key="1">
    <citation type="submission" date="2006-08" db="EMBL/GenBank/DDBJ databases">
        <title>Complete sequence of Alkalilimnicola ehrilichei MLHE-1.</title>
        <authorList>
            <person name="Copeland A."/>
            <person name="Lucas S."/>
            <person name="Lapidus A."/>
            <person name="Barry K."/>
            <person name="Detter J.C."/>
            <person name="Glavina del Rio T."/>
            <person name="Hammon N."/>
            <person name="Israni S."/>
            <person name="Dalin E."/>
            <person name="Tice H."/>
            <person name="Pitluck S."/>
            <person name="Sims D."/>
            <person name="Brettin T."/>
            <person name="Bruce D."/>
            <person name="Han C."/>
            <person name="Tapia R."/>
            <person name="Gilna P."/>
            <person name="Schmutz J."/>
            <person name="Larimer F."/>
            <person name="Land M."/>
            <person name="Hauser L."/>
            <person name="Kyrpides N."/>
            <person name="Mikhailova N."/>
            <person name="Oremland R.S."/>
            <person name="Hoeft S.E."/>
            <person name="Switzer-Blum J."/>
            <person name="Kulp T."/>
            <person name="King G."/>
            <person name="Tabita R."/>
            <person name="Witte B."/>
            <person name="Santini J.M."/>
            <person name="Basu P."/>
            <person name="Hollibaugh J.T."/>
            <person name="Xie G."/>
            <person name="Stolz J.F."/>
            <person name="Richardson P."/>
        </authorList>
    </citation>
    <scope>NUCLEOTIDE SEQUENCE [LARGE SCALE GENOMIC DNA]</scope>
    <source>
        <strain evidence="19">ATCC BAA-1101 / DSM 17681 / MLHE-1</strain>
    </source>
</reference>
<feature type="binding site" evidence="15">
    <location>
        <position position="209"/>
    </location>
    <ligand>
        <name>substrate</name>
    </ligand>
</feature>
<dbReference type="PANTHER" id="PTHR38011">
    <property type="entry name" value="DIHYDROFOLATE REDUCTASE FAMILY PROTEIN (AFU_ORTHOLOGUE AFUA_8G06820)"/>
    <property type="match status" value="1"/>
</dbReference>
<feature type="binding site" evidence="16">
    <location>
        <position position="55"/>
    </location>
    <ligand>
        <name>Zn(2+)</name>
        <dbReference type="ChEBI" id="CHEBI:29105"/>
        <note>catalytic</note>
    </ligand>
</feature>
<feature type="binding site" evidence="15">
    <location>
        <position position="298"/>
    </location>
    <ligand>
        <name>substrate</name>
    </ligand>
</feature>
<dbReference type="InterPro" id="IPR016192">
    <property type="entry name" value="APOBEC/CMP_deaminase_Zn-bd"/>
</dbReference>
<comment type="catalytic activity">
    <reaction evidence="13">
        <text>2,5-diamino-6-hydroxy-4-(5-phosphoribosylamino)-pyrimidine + H2O + H(+) = 5-amino-6-(5-phospho-D-ribosylamino)uracil + NH4(+)</text>
        <dbReference type="Rhea" id="RHEA:21868"/>
        <dbReference type="ChEBI" id="CHEBI:15377"/>
        <dbReference type="ChEBI" id="CHEBI:15378"/>
        <dbReference type="ChEBI" id="CHEBI:28938"/>
        <dbReference type="ChEBI" id="CHEBI:58453"/>
        <dbReference type="ChEBI" id="CHEBI:58614"/>
        <dbReference type="EC" id="3.5.4.26"/>
    </reaction>
</comment>
<evidence type="ECO:0000256" key="12">
    <source>
        <dbReference type="ARBA" id="ARBA00023268"/>
    </source>
</evidence>
<dbReference type="RefSeq" id="WP_011628126.1">
    <property type="nucleotide sequence ID" value="NC_008340.1"/>
</dbReference>
<dbReference type="GO" id="GO:0008703">
    <property type="term" value="F:5-amino-6-(5-phosphoribosylamino)uracil reductase activity"/>
    <property type="evidence" value="ECO:0007669"/>
    <property type="project" value="UniProtKB-EC"/>
</dbReference>
<dbReference type="EC" id="3.5.4.26" evidence="13"/>
<comment type="cofactor">
    <cofactor evidence="13 16">
        <name>Zn(2+)</name>
        <dbReference type="ChEBI" id="CHEBI:29105"/>
    </cofactor>
    <text evidence="13 16">Binds 1 zinc ion.</text>
</comment>
<dbReference type="InterPro" id="IPR050765">
    <property type="entry name" value="Riboflavin_Biosynth_HTPR"/>
</dbReference>
<feature type="binding site" evidence="15">
    <location>
        <position position="205"/>
    </location>
    <ligand>
        <name>NADP(+)</name>
        <dbReference type="ChEBI" id="CHEBI:58349"/>
    </ligand>
</feature>
<dbReference type="GO" id="GO:0009231">
    <property type="term" value="P:riboflavin biosynthetic process"/>
    <property type="evidence" value="ECO:0007669"/>
    <property type="project" value="UniProtKB-UniPathway"/>
</dbReference>
<dbReference type="CDD" id="cd01284">
    <property type="entry name" value="Riboflavin_deaminase-reductase"/>
    <property type="match status" value="1"/>
</dbReference>
<evidence type="ECO:0000313" key="18">
    <source>
        <dbReference type="EMBL" id="ABI55730.1"/>
    </source>
</evidence>
<dbReference type="PROSITE" id="PS51747">
    <property type="entry name" value="CYT_DCMP_DEAMINASES_2"/>
    <property type="match status" value="1"/>
</dbReference>
<dbReference type="Gene3D" id="3.40.140.10">
    <property type="entry name" value="Cytidine Deaminase, domain 2"/>
    <property type="match status" value="1"/>
</dbReference>
<dbReference type="PANTHER" id="PTHR38011:SF7">
    <property type="entry name" value="2,5-DIAMINO-6-RIBOSYLAMINO-4(3H)-PYRIMIDINONE 5'-PHOSPHATE REDUCTASE"/>
    <property type="match status" value="1"/>
</dbReference>
<feature type="binding site" evidence="15">
    <location>
        <position position="175"/>
    </location>
    <ligand>
        <name>NADP(+)</name>
        <dbReference type="ChEBI" id="CHEBI:58349"/>
    </ligand>
</feature>
<keyword evidence="8 13" id="KW-0378">Hydrolase</keyword>
<comment type="similarity">
    <text evidence="4 13">In the N-terminal section; belongs to the cytidine and deoxycytidylate deaminase family.</text>
</comment>
<dbReference type="PROSITE" id="PS00903">
    <property type="entry name" value="CYT_DCMP_DEAMINASES_1"/>
    <property type="match status" value="1"/>
</dbReference>
<feature type="active site" description="Proton donor" evidence="14">
    <location>
        <position position="57"/>
    </location>
</feature>
<evidence type="ECO:0000256" key="2">
    <source>
        <dbReference type="ARBA" id="ARBA00004882"/>
    </source>
</evidence>
<dbReference type="UniPathway" id="UPA00275">
    <property type="reaction ID" value="UER00401"/>
</dbReference>
<feature type="binding site" evidence="15">
    <location>
        <position position="159"/>
    </location>
    <ligand>
        <name>NADP(+)</name>
        <dbReference type="ChEBI" id="CHEBI:58349"/>
    </ligand>
</feature>
<protein>
    <recommendedName>
        <fullName evidence="13">Riboflavin biosynthesis protein RibD</fullName>
    </recommendedName>
    <domain>
        <recommendedName>
            <fullName evidence="13">Diaminohydroxyphosphoribosylaminopyrimidine deaminase</fullName>
            <shortName evidence="13">DRAP deaminase</shortName>
            <ecNumber evidence="13">3.5.4.26</ecNumber>
        </recommendedName>
        <alternativeName>
            <fullName evidence="13">Riboflavin-specific deaminase</fullName>
        </alternativeName>
    </domain>
    <domain>
        <recommendedName>
            <fullName evidence="13">5-amino-6-(5-phosphoribosylamino)uracil reductase</fullName>
            <ecNumber evidence="13">1.1.1.193</ecNumber>
        </recommendedName>
        <alternativeName>
            <fullName evidence="13">HTP reductase</fullName>
        </alternativeName>
    </domain>
</protein>
<dbReference type="GO" id="GO:0008835">
    <property type="term" value="F:diaminohydroxyphosphoribosylaminopyrimidine deaminase activity"/>
    <property type="evidence" value="ECO:0007669"/>
    <property type="project" value="UniProtKB-EC"/>
</dbReference>
<dbReference type="FunFam" id="3.40.140.10:FF:000025">
    <property type="entry name" value="Riboflavin biosynthesis protein RibD"/>
    <property type="match status" value="1"/>
</dbReference>
<keyword evidence="7 13" id="KW-0479">Metal-binding</keyword>
<organism evidence="18 19">
    <name type="scientific">Alkalilimnicola ehrlichii (strain ATCC BAA-1101 / DSM 17681 / MLHE-1)</name>
    <dbReference type="NCBI Taxonomy" id="187272"/>
    <lineage>
        <taxon>Bacteria</taxon>
        <taxon>Pseudomonadati</taxon>
        <taxon>Pseudomonadota</taxon>
        <taxon>Gammaproteobacteria</taxon>
        <taxon>Chromatiales</taxon>
        <taxon>Ectothiorhodospiraceae</taxon>
        <taxon>Alkalilimnicola</taxon>
    </lineage>
</organism>
<evidence type="ECO:0000259" key="17">
    <source>
        <dbReference type="PROSITE" id="PS51747"/>
    </source>
</evidence>
<dbReference type="AlphaFoldDB" id="Q0ABQ7"/>
<dbReference type="Proteomes" id="UP000001962">
    <property type="component" value="Chromosome"/>
</dbReference>
<comment type="similarity">
    <text evidence="5 13">In the C-terminal section; belongs to the HTP reductase family.</text>
</comment>
<dbReference type="Gene3D" id="3.40.430.10">
    <property type="entry name" value="Dihydrofolate Reductase, subunit A"/>
    <property type="match status" value="1"/>
</dbReference>
<dbReference type="Pfam" id="PF00383">
    <property type="entry name" value="dCMP_cyt_deam_1"/>
    <property type="match status" value="1"/>
</dbReference>
<evidence type="ECO:0000256" key="15">
    <source>
        <dbReference type="PIRSR" id="PIRSR006769-2"/>
    </source>
</evidence>
<feature type="binding site" evidence="15">
    <location>
        <position position="201"/>
    </location>
    <ligand>
        <name>NADP(+)</name>
        <dbReference type="ChEBI" id="CHEBI:58349"/>
    </ligand>
</feature>
<dbReference type="EC" id="1.1.1.193" evidence="13"/>
<dbReference type="InterPro" id="IPR002125">
    <property type="entry name" value="CMP_dCMP_dom"/>
</dbReference>
<dbReference type="InterPro" id="IPR024072">
    <property type="entry name" value="DHFR-like_dom_sf"/>
</dbReference>
<evidence type="ECO:0000313" key="19">
    <source>
        <dbReference type="Proteomes" id="UP000001962"/>
    </source>
</evidence>
<gene>
    <name evidence="18" type="ordered locus">Mlg_0375</name>
</gene>
<comment type="pathway">
    <text evidence="2 13">Cofactor biosynthesis; riboflavin biosynthesis; 5-amino-6-(D-ribitylamino)uracil from GTP: step 2/4.</text>
</comment>
<dbReference type="KEGG" id="aeh:Mlg_0375"/>
<feature type="binding site" evidence="15">
    <location>
        <position position="189"/>
    </location>
    <ligand>
        <name>substrate</name>
    </ligand>
</feature>
<keyword evidence="10 13" id="KW-0521">NADP</keyword>
<feature type="binding site" evidence="15">
    <location>
        <position position="212"/>
    </location>
    <ligand>
        <name>substrate</name>
    </ligand>
</feature>
<dbReference type="InterPro" id="IPR016193">
    <property type="entry name" value="Cytidine_deaminase-like"/>
</dbReference>
<evidence type="ECO:0000256" key="14">
    <source>
        <dbReference type="PIRSR" id="PIRSR006769-1"/>
    </source>
</evidence>
<evidence type="ECO:0000256" key="11">
    <source>
        <dbReference type="ARBA" id="ARBA00023002"/>
    </source>
</evidence>
<dbReference type="GO" id="GO:0050661">
    <property type="term" value="F:NADP binding"/>
    <property type="evidence" value="ECO:0007669"/>
    <property type="project" value="InterPro"/>
</dbReference>
<dbReference type="SUPFAM" id="SSF53597">
    <property type="entry name" value="Dihydrofolate reductase-like"/>
    <property type="match status" value="1"/>
</dbReference>
<keyword evidence="9 13" id="KW-0862">Zinc</keyword>
<feature type="binding site" evidence="15">
    <location>
        <begin position="300"/>
        <end position="306"/>
    </location>
    <ligand>
        <name>NADP(+)</name>
        <dbReference type="ChEBI" id="CHEBI:58349"/>
    </ligand>
</feature>
<evidence type="ECO:0000256" key="7">
    <source>
        <dbReference type="ARBA" id="ARBA00022723"/>
    </source>
</evidence>
<dbReference type="eggNOG" id="COG0117">
    <property type="taxonomic scope" value="Bacteria"/>
</dbReference>
<dbReference type="eggNOG" id="COG1985">
    <property type="taxonomic scope" value="Bacteria"/>
</dbReference>
<feature type="binding site" evidence="15">
    <location>
        <position position="173"/>
    </location>
    <ligand>
        <name>substrate</name>
    </ligand>
</feature>
<sequence length="369" mass="39303">MSGFSPADNLFMGRALRLARRPQQPPHPNPAVGCVLVRDGLIVGEGWHERAGEPHAEAMALHRAGEQASGATAYVTLEPCSHHGRTPPCSEALLAAGVVRVVAAMTDPNPQVAGRGLRRLRAAGLEVATGLMAEQAAALNPGFTQRMRTGRPWLRLKSAASLDGRTAMASGESRWITSPQARADVHRWRARSDAMLTGIGTVLADDPRLDVRDAGIEAPRQPRRCVLDRDLRTPADAVLLRGEGATLFHGPDVAAGQIRRLTDAGAHCVALPLADGRLDLGAALDWLGGQGCNEVLVEAGPTLGGALSRAGLVDEWLLYLAPHLMGDAARPLLHWPGLETMSQRQPLRVQDCRLVGPDLRLTLRLGSGT</sequence>
<dbReference type="SUPFAM" id="SSF53927">
    <property type="entry name" value="Cytidine deaminase-like"/>
    <property type="match status" value="1"/>
</dbReference>
<keyword evidence="11 13" id="KW-0560">Oxidoreductase</keyword>
<dbReference type="InterPro" id="IPR011549">
    <property type="entry name" value="RibD_C"/>
</dbReference>
<evidence type="ECO:0000256" key="13">
    <source>
        <dbReference type="PIRNR" id="PIRNR006769"/>
    </source>
</evidence>
<dbReference type="Pfam" id="PF01872">
    <property type="entry name" value="RibD_C"/>
    <property type="match status" value="1"/>
</dbReference>
<comment type="function">
    <text evidence="1 13">Converts 2,5-diamino-6-(ribosylamino)-4(3h)-pyrimidinone 5'-phosphate into 5-amino-6-(ribosylamino)-2,4(1h,3h)-pyrimidinedione 5'-phosphate.</text>
</comment>
<dbReference type="InterPro" id="IPR004794">
    <property type="entry name" value="Eubact_RibD"/>
</dbReference>
<dbReference type="InterPro" id="IPR002734">
    <property type="entry name" value="RibDG_C"/>
</dbReference>
<dbReference type="NCBIfam" id="TIGR00227">
    <property type="entry name" value="ribD_Cterm"/>
    <property type="match status" value="1"/>
</dbReference>
<dbReference type="PIRSF" id="PIRSF006769">
    <property type="entry name" value="RibD"/>
    <property type="match status" value="1"/>
</dbReference>
<evidence type="ECO:0000256" key="10">
    <source>
        <dbReference type="ARBA" id="ARBA00022857"/>
    </source>
</evidence>
<evidence type="ECO:0000256" key="1">
    <source>
        <dbReference type="ARBA" id="ARBA00002151"/>
    </source>
</evidence>
<proteinExistence type="inferred from homology"/>
<feature type="binding site" evidence="16">
    <location>
        <position position="89"/>
    </location>
    <ligand>
        <name>Zn(2+)</name>
        <dbReference type="ChEBI" id="CHEBI:29105"/>
        <note>catalytic</note>
    </ligand>
</feature>
<comment type="pathway">
    <text evidence="3 13">Cofactor biosynthesis; riboflavin biosynthesis; 5-amino-6-(D-ribitylamino)uracil from GTP: step 3/4.</text>
</comment>
<accession>Q0ABQ7</accession>